<feature type="transmembrane region" description="Helical" evidence="8">
    <location>
        <begin position="99"/>
        <end position="117"/>
    </location>
</feature>
<feature type="transmembrane region" description="Helical" evidence="8">
    <location>
        <begin position="74"/>
        <end position="93"/>
    </location>
</feature>
<evidence type="ECO:0000256" key="4">
    <source>
        <dbReference type="ARBA" id="ARBA00022692"/>
    </source>
</evidence>
<keyword evidence="10" id="KW-1185">Reference proteome</keyword>
<dbReference type="InterPro" id="IPR000390">
    <property type="entry name" value="Small_drug/metabolite_transptr"/>
</dbReference>
<keyword evidence="4 7" id="KW-0812">Transmembrane</keyword>
<sequence length="146" mass="14572">MAAKDMSPKKNARNASTVAWVVLLASALLEAVWATALGASEGFTVLGDTIVFVVALAFSMLGLGYAAKHIPIGTAYAIWTGVGAALTVAWAMLTGTETASLLKALFLVGIIGCAIGLKMVGHGEDDAGAPAVSADGSSAPQPGRGA</sequence>
<organism evidence="9 10">
    <name type="scientific">Isoptericola cucumis</name>
    <dbReference type="NCBI Taxonomy" id="1776856"/>
    <lineage>
        <taxon>Bacteria</taxon>
        <taxon>Bacillati</taxon>
        <taxon>Actinomycetota</taxon>
        <taxon>Actinomycetes</taxon>
        <taxon>Micrococcales</taxon>
        <taxon>Promicromonosporaceae</taxon>
        <taxon>Isoptericola</taxon>
    </lineage>
</organism>
<keyword evidence="6 8" id="KW-0472">Membrane</keyword>
<evidence type="ECO:0000256" key="7">
    <source>
        <dbReference type="RuleBase" id="RU003942"/>
    </source>
</evidence>
<reference evidence="10" key="1">
    <citation type="journal article" date="2019" name="Int. J. Syst. Evol. Microbiol.">
        <title>The Global Catalogue of Microorganisms (GCM) 10K type strain sequencing project: providing services to taxonomists for standard genome sequencing and annotation.</title>
        <authorList>
            <consortium name="The Broad Institute Genomics Platform"/>
            <consortium name="The Broad Institute Genome Sequencing Center for Infectious Disease"/>
            <person name="Wu L."/>
            <person name="Ma J."/>
        </authorList>
    </citation>
    <scope>NUCLEOTIDE SEQUENCE [LARGE SCALE GENOMIC DNA]</scope>
    <source>
        <strain evidence="10">CCM 8653</strain>
    </source>
</reference>
<evidence type="ECO:0000256" key="1">
    <source>
        <dbReference type="ARBA" id="ARBA00004651"/>
    </source>
</evidence>
<dbReference type="SUPFAM" id="SSF103481">
    <property type="entry name" value="Multidrug resistance efflux transporter EmrE"/>
    <property type="match status" value="1"/>
</dbReference>
<evidence type="ECO:0000256" key="3">
    <source>
        <dbReference type="ARBA" id="ARBA00022475"/>
    </source>
</evidence>
<dbReference type="RefSeq" id="WP_308808228.1">
    <property type="nucleotide sequence ID" value="NZ_BMDG01000012.1"/>
</dbReference>
<keyword evidence="5 8" id="KW-1133">Transmembrane helix</keyword>
<evidence type="ECO:0000256" key="2">
    <source>
        <dbReference type="ARBA" id="ARBA00022448"/>
    </source>
</evidence>
<name>A0ABQ2B8P7_9MICO</name>
<dbReference type="PANTHER" id="PTHR30561">
    <property type="entry name" value="SMR FAMILY PROTON-DEPENDENT DRUG EFFLUX TRANSPORTER SUGE"/>
    <property type="match status" value="1"/>
</dbReference>
<evidence type="ECO:0000256" key="6">
    <source>
        <dbReference type="ARBA" id="ARBA00023136"/>
    </source>
</evidence>
<protein>
    <recommendedName>
        <fullName evidence="11">Quaternary ammonium compound-resistance protein SugE</fullName>
    </recommendedName>
</protein>
<comment type="caution">
    <text evidence="9">The sequence shown here is derived from an EMBL/GenBank/DDBJ whole genome shotgun (WGS) entry which is preliminary data.</text>
</comment>
<evidence type="ECO:0008006" key="11">
    <source>
        <dbReference type="Google" id="ProtNLM"/>
    </source>
</evidence>
<dbReference type="PANTHER" id="PTHR30561:SF0">
    <property type="entry name" value="GUANIDINIUM EXPORTER"/>
    <property type="match status" value="1"/>
</dbReference>
<comment type="subcellular location">
    <subcellularLocation>
        <location evidence="1 7">Cell membrane</location>
        <topology evidence="1 7">Multi-pass membrane protein</topology>
    </subcellularLocation>
</comment>
<evidence type="ECO:0000313" key="9">
    <source>
        <dbReference type="EMBL" id="GGI10677.1"/>
    </source>
</evidence>
<dbReference type="Proteomes" id="UP000632535">
    <property type="component" value="Unassembled WGS sequence"/>
</dbReference>
<accession>A0ABQ2B8P7</accession>
<gene>
    <name evidence="9" type="ORF">GCM10007368_32420</name>
</gene>
<comment type="similarity">
    <text evidence="7">Belongs to the drug/metabolite transporter (DMT) superfamily. Small multidrug resistance (SMR) (TC 2.A.7.1) family.</text>
</comment>
<dbReference type="InterPro" id="IPR037185">
    <property type="entry name" value="EmrE-like"/>
</dbReference>
<evidence type="ECO:0000256" key="8">
    <source>
        <dbReference type="SAM" id="Phobius"/>
    </source>
</evidence>
<evidence type="ECO:0000256" key="5">
    <source>
        <dbReference type="ARBA" id="ARBA00022989"/>
    </source>
</evidence>
<dbReference type="EMBL" id="BMDG01000012">
    <property type="protein sequence ID" value="GGI10677.1"/>
    <property type="molecule type" value="Genomic_DNA"/>
</dbReference>
<keyword evidence="2" id="KW-0813">Transport</keyword>
<dbReference type="Pfam" id="PF00893">
    <property type="entry name" value="Multi_Drug_Res"/>
    <property type="match status" value="1"/>
</dbReference>
<feature type="transmembrane region" description="Helical" evidence="8">
    <location>
        <begin position="50"/>
        <end position="67"/>
    </location>
</feature>
<evidence type="ECO:0000313" key="10">
    <source>
        <dbReference type="Proteomes" id="UP000632535"/>
    </source>
</evidence>
<dbReference type="Gene3D" id="1.10.3730.20">
    <property type="match status" value="1"/>
</dbReference>
<dbReference type="InterPro" id="IPR045324">
    <property type="entry name" value="Small_multidrug_res"/>
</dbReference>
<keyword evidence="3" id="KW-1003">Cell membrane</keyword>
<proteinExistence type="inferred from homology"/>